<feature type="domain" description="Carboxylesterase type B" evidence="4">
    <location>
        <begin position="28"/>
        <end position="365"/>
    </location>
</feature>
<evidence type="ECO:0000313" key="6">
    <source>
        <dbReference type="Proteomes" id="UP001221757"/>
    </source>
</evidence>
<dbReference type="PANTHER" id="PTHR11559">
    <property type="entry name" value="CARBOXYLESTERASE"/>
    <property type="match status" value="1"/>
</dbReference>
<comment type="similarity">
    <text evidence="1 3">Belongs to the type-B carboxylesterase/lipase family.</text>
</comment>
<reference evidence="5" key="1">
    <citation type="submission" date="2023-03" db="EMBL/GenBank/DDBJ databases">
        <title>Massive genome expansion in bonnet fungi (Mycena s.s.) driven by repeated elements and novel gene families across ecological guilds.</title>
        <authorList>
            <consortium name="Lawrence Berkeley National Laboratory"/>
            <person name="Harder C.B."/>
            <person name="Miyauchi S."/>
            <person name="Viragh M."/>
            <person name="Kuo A."/>
            <person name="Thoen E."/>
            <person name="Andreopoulos B."/>
            <person name="Lu D."/>
            <person name="Skrede I."/>
            <person name="Drula E."/>
            <person name="Henrissat B."/>
            <person name="Morin E."/>
            <person name="Kohler A."/>
            <person name="Barry K."/>
            <person name="LaButti K."/>
            <person name="Morin E."/>
            <person name="Salamov A."/>
            <person name="Lipzen A."/>
            <person name="Mereny Z."/>
            <person name="Hegedus B."/>
            <person name="Baldrian P."/>
            <person name="Stursova M."/>
            <person name="Weitz H."/>
            <person name="Taylor A."/>
            <person name="Grigoriev I.V."/>
            <person name="Nagy L.G."/>
            <person name="Martin F."/>
            <person name="Kauserud H."/>
        </authorList>
    </citation>
    <scope>NUCLEOTIDE SEQUENCE</scope>
    <source>
        <strain evidence="5">CBHHK067</strain>
    </source>
</reference>
<keyword evidence="2 3" id="KW-0378">Hydrolase</keyword>
<comment type="caution">
    <text evidence="5">The sequence shown here is derived from an EMBL/GenBank/DDBJ whole genome shotgun (WGS) entry which is preliminary data.</text>
</comment>
<dbReference type="AlphaFoldDB" id="A0AAD7E0Y6"/>
<dbReference type="Pfam" id="PF00135">
    <property type="entry name" value="COesterase"/>
    <property type="match status" value="1"/>
</dbReference>
<feature type="signal peptide" evidence="3">
    <location>
        <begin position="1"/>
        <end position="25"/>
    </location>
</feature>
<evidence type="ECO:0000259" key="4">
    <source>
        <dbReference type="Pfam" id="PF00135"/>
    </source>
</evidence>
<organism evidence="5 6">
    <name type="scientific">Mycena rosella</name>
    <name type="common">Pink bonnet</name>
    <name type="synonym">Agaricus rosellus</name>
    <dbReference type="NCBI Taxonomy" id="1033263"/>
    <lineage>
        <taxon>Eukaryota</taxon>
        <taxon>Fungi</taxon>
        <taxon>Dikarya</taxon>
        <taxon>Basidiomycota</taxon>
        <taxon>Agaricomycotina</taxon>
        <taxon>Agaricomycetes</taxon>
        <taxon>Agaricomycetidae</taxon>
        <taxon>Agaricales</taxon>
        <taxon>Marasmiineae</taxon>
        <taxon>Mycenaceae</taxon>
        <taxon>Mycena</taxon>
    </lineage>
</organism>
<evidence type="ECO:0000256" key="1">
    <source>
        <dbReference type="ARBA" id="ARBA00005964"/>
    </source>
</evidence>
<dbReference type="InterPro" id="IPR019826">
    <property type="entry name" value="Carboxylesterase_B_AS"/>
</dbReference>
<evidence type="ECO:0000313" key="5">
    <source>
        <dbReference type="EMBL" id="KAJ7703523.1"/>
    </source>
</evidence>
<feature type="chain" id="PRO_5041779411" description="Carboxylic ester hydrolase" evidence="3">
    <location>
        <begin position="26"/>
        <end position="541"/>
    </location>
</feature>
<accession>A0AAD7E0Y6</accession>
<dbReference type="PROSITE" id="PS00122">
    <property type="entry name" value="CARBOXYLESTERASE_B_1"/>
    <property type="match status" value="1"/>
</dbReference>
<evidence type="ECO:0000256" key="3">
    <source>
        <dbReference type="RuleBase" id="RU361235"/>
    </source>
</evidence>
<name>A0AAD7E0Y6_MYCRO</name>
<dbReference type="InterPro" id="IPR050309">
    <property type="entry name" value="Type-B_Carboxylest/Lipase"/>
</dbReference>
<proteinExistence type="inferred from homology"/>
<dbReference type="Gene3D" id="3.40.50.1820">
    <property type="entry name" value="alpha/beta hydrolase"/>
    <property type="match status" value="1"/>
</dbReference>
<dbReference type="InterPro" id="IPR002018">
    <property type="entry name" value="CarbesteraseB"/>
</dbReference>
<keyword evidence="3" id="KW-0732">Signal</keyword>
<sequence length="541" mass="57873">MLLLRNLLPRTVVYALLGAARVVHAGSTPIIDLSYARYQGEVDAATNITTFLGIRYAAAPTAGQLRFGAPQPPQNVPGVQQATAQPDQCFQAPMGTNSTNPLENRAVVVDSSEDCLFLSVSYPSDPAGVPAGLLPTIVYIHGGEYIIGASSQFRGSDIVNESNKGVVAVIIQYRLGLFGFLAGAAMKKKGALNAGLRDQEFALRWVNQHISKFGGDPSKVTIWGESAGAGSVLQHVVANGGRTTPQLFRGAITSSLFVPSQYNYDDRIPELVYSEVVAQSNCTGAADSIACLRAADVDALENANVNINGDAFFGTVALVPVVDGQFIAQRPTLSLAQGKINGKALLSVTNAFEGTIFVNSTEATANATRYALDLYPKFGPAQADRVGALYAGLGTQLFQTNAVYGESVLICPTYFLLRAFSGRGFKGEFAVPAGLHGRDLPYYFPSIGIDVPELDFPIFNNTDFVNAFAQSFTSFAISLDPNIKVDPTNITPKWRTWSVGNTEMLFNKTDADVPDVRPIQTDDALLQRCEFWNSVGGLTGQ</sequence>
<dbReference type="InterPro" id="IPR029058">
    <property type="entry name" value="AB_hydrolase_fold"/>
</dbReference>
<dbReference type="SUPFAM" id="SSF53474">
    <property type="entry name" value="alpha/beta-Hydrolases"/>
    <property type="match status" value="1"/>
</dbReference>
<dbReference type="EC" id="3.1.1.-" evidence="3"/>
<gene>
    <name evidence="5" type="ORF">B0H17DRAFT_974806</name>
</gene>
<dbReference type="GO" id="GO:0016787">
    <property type="term" value="F:hydrolase activity"/>
    <property type="evidence" value="ECO:0007669"/>
    <property type="project" value="UniProtKB-KW"/>
</dbReference>
<dbReference type="Proteomes" id="UP001221757">
    <property type="component" value="Unassembled WGS sequence"/>
</dbReference>
<evidence type="ECO:0000256" key="2">
    <source>
        <dbReference type="ARBA" id="ARBA00022801"/>
    </source>
</evidence>
<dbReference type="EMBL" id="JARKIE010000012">
    <property type="protein sequence ID" value="KAJ7703523.1"/>
    <property type="molecule type" value="Genomic_DNA"/>
</dbReference>
<protein>
    <recommendedName>
        <fullName evidence="3">Carboxylic ester hydrolase</fullName>
        <ecNumber evidence="3">3.1.1.-</ecNumber>
    </recommendedName>
</protein>
<keyword evidence="6" id="KW-1185">Reference proteome</keyword>